<accession>A0ABQ7PSG9</accession>
<dbReference type="PANTHER" id="PTHR10963">
    <property type="entry name" value="GLYCOSYL HYDROLASE-RELATED"/>
    <property type="match status" value="1"/>
</dbReference>
<gene>
    <name evidence="2" type="ORF">JYU34_020912</name>
</gene>
<proteinExistence type="predicted"/>
<reference evidence="2 3" key="1">
    <citation type="submission" date="2021-06" db="EMBL/GenBank/DDBJ databases">
        <title>A haploid diamondback moth (Plutella xylostella L.) genome assembly resolves 31 chromosomes and identifies a diamide resistance mutation.</title>
        <authorList>
            <person name="Ward C.M."/>
            <person name="Perry K.D."/>
            <person name="Baker G."/>
            <person name="Powis K."/>
            <person name="Heckel D.G."/>
            <person name="Baxter S.W."/>
        </authorList>
    </citation>
    <scope>NUCLEOTIDE SEQUENCE [LARGE SCALE GENOMIC DNA]</scope>
    <source>
        <strain evidence="2 3">LV</strain>
        <tissue evidence="2">Single pupa</tissue>
    </source>
</reference>
<dbReference type="EMBL" id="JAHIBW010000029">
    <property type="protein sequence ID" value="KAG7295835.1"/>
    <property type="molecule type" value="Genomic_DNA"/>
</dbReference>
<dbReference type="Proteomes" id="UP000823941">
    <property type="component" value="Chromosome 29"/>
</dbReference>
<dbReference type="PANTHER" id="PTHR10963:SF60">
    <property type="entry name" value="GRAM-NEGATIVE BACTERIA-BINDING PROTEIN 1-RELATED"/>
    <property type="match status" value="1"/>
</dbReference>
<evidence type="ECO:0000313" key="2">
    <source>
        <dbReference type="EMBL" id="KAG7295835.1"/>
    </source>
</evidence>
<organism evidence="2 3">
    <name type="scientific">Plutella xylostella</name>
    <name type="common">Diamondback moth</name>
    <name type="synonym">Plutella maculipennis</name>
    <dbReference type="NCBI Taxonomy" id="51655"/>
    <lineage>
        <taxon>Eukaryota</taxon>
        <taxon>Metazoa</taxon>
        <taxon>Ecdysozoa</taxon>
        <taxon>Arthropoda</taxon>
        <taxon>Hexapoda</taxon>
        <taxon>Insecta</taxon>
        <taxon>Pterygota</taxon>
        <taxon>Neoptera</taxon>
        <taxon>Endopterygota</taxon>
        <taxon>Lepidoptera</taxon>
        <taxon>Glossata</taxon>
        <taxon>Ditrysia</taxon>
        <taxon>Yponomeutoidea</taxon>
        <taxon>Plutellidae</taxon>
        <taxon>Plutella</taxon>
    </lineage>
</organism>
<feature type="domain" description="GH16" evidence="1">
    <location>
        <begin position="1"/>
        <end position="251"/>
    </location>
</feature>
<dbReference type="InterPro" id="IPR050546">
    <property type="entry name" value="Glycosyl_Hydrlase_16"/>
</dbReference>
<dbReference type="InterPro" id="IPR000757">
    <property type="entry name" value="Beta-glucanase-like"/>
</dbReference>
<keyword evidence="3" id="KW-1185">Reference proteome</keyword>
<dbReference type="PROSITE" id="PS51762">
    <property type="entry name" value="GH16_2"/>
    <property type="match status" value="1"/>
</dbReference>
<sequence length="251" mass="28554">MVFEELDLTKICTGRLDTTECERRAGGASILPPVMTAKVTTRQRFSFKYGRVEVRAKLPKGDWLVPEINLEPRTHTYGNGRYVSGLIRIAFSPGNSAHARTLQAGPVLYSEHPFRTALVREKVGSEEWYREYHNYTLLWDREGIKVYVDGENYGDVGINSSLVEQAKAQGVPADYAERWTSGTQLAPLDELFYISIGLRVGGSNDFPDEPGKPYKNHEIKAMLKFWEAKDKWLPTWEDVSLKVDYVKVYAI</sequence>
<dbReference type="InterPro" id="IPR013320">
    <property type="entry name" value="ConA-like_dom_sf"/>
</dbReference>
<dbReference type="Gene3D" id="2.60.120.200">
    <property type="match status" value="1"/>
</dbReference>
<evidence type="ECO:0000313" key="3">
    <source>
        <dbReference type="Proteomes" id="UP000823941"/>
    </source>
</evidence>
<dbReference type="SUPFAM" id="SSF49899">
    <property type="entry name" value="Concanavalin A-like lectins/glucanases"/>
    <property type="match status" value="1"/>
</dbReference>
<protein>
    <recommendedName>
        <fullName evidence="1">GH16 domain-containing protein</fullName>
    </recommendedName>
</protein>
<comment type="caution">
    <text evidence="2">The sequence shown here is derived from an EMBL/GenBank/DDBJ whole genome shotgun (WGS) entry which is preliminary data.</text>
</comment>
<evidence type="ECO:0000259" key="1">
    <source>
        <dbReference type="PROSITE" id="PS51762"/>
    </source>
</evidence>
<name>A0ABQ7PSG9_PLUXY</name>